<dbReference type="Proteomes" id="UP000288805">
    <property type="component" value="Unassembled WGS sequence"/>
</dbReference>
<accession>A0A438JCA1</accession>
<dbReference type="AlphaFoldDB" id="A0A438JCA1"/>
<feature type="signal peptide" evidence="1">
    <location>
        <begin position="1"/>
        <end position="23"/>
    </location>
</feature>
<dbReference type="EMBL" id="QGNW01001338">
    <property type="protein sequence ID" value="RVW44946.1"/>
    <property type="molecule type" value="Genomic_DNA"/>
</dbReference>
<evidence type="ECO:0000313" key="3">
    <source>
        <dbReference type="EMBL" id="RVW44946.1"/>
    </source>
</evidence>
<name>A0A438JCA1_VITVI</name>
<feature type="domain" description="Inhibitor I9" evidence="2">
    <location>
        <begin position="32"/>
        <end position="97"/>
    </location>
</feature>
<evidence type="ECO:0000259" key="2">
    <source>
        <dbReference type="Pfam" id="PF05922"/>
    </source>
</evidence>
<evidence type="ECO:0000256" key="1">
    <source>
        <dbReference type="SAM" id="SignalP"/>
    </source>
</evidence>
<dbReference type="InterPro" id="IPR010259">
    <property type="entry name" value="S8pro/Inhibitor_I9"/>
</dbReference>
<evidence type="ECO:0000313" key="5">
    <source>
        <dbReference type="Proteomes" id="UP000288805"/>
    </source>
</evidence>
<dbReference type="InterPro" id="IPR037045">
    <property type="entry name" value="S8pro/Inhibitor_I9_sf"/>
</dbReference>
<gene>
    <name evidence="4" type="ORF">CK203_029500</name>
    <name evidence="3" type="ORF">CK203_077923</name>
</gene>
<keyword evidence="1" id="KW-0732">Signal</keyword>
<reference evidence="4 5" key="1">
    <citation type="journal article" date="2018" name="PLoS Genet.">
        <title>Population sequencing reveals clonal diversity and ancestral inbreeding in the grapevine cultivar Chardonnay.</title>
        <authorList>
            <person name="Roach M.J."/>
            <person name="Johnson D.L."/>
            <person name="Bohlmann J."/>
            <person name="van Vuuren H.J."/>
            <person name="Jones S.J."/>
            <person name="Pretorius I.S."/>
            <person name="Schmidt S.A."/>
            <person name="Borneman A.R."/>
        </authorList>
    </citation>
    <scope>NUCLEOTIDE SEQUENCE [LARGE SCALE GENOMIC DNA]</scope>
    <source>
        <strain evidence="5">cv. Chardonnay</strain>
        <strain evidence="4">I10V1</strain>
        <tissue evidence="4">Leaf</tissue>
    </source>
</reference>
<organism evidence="4 5">
    <name type="scientific">Vitis vinifera</name>
    <name type="common">Grape</name>
    <dbReference type="NCBI Taxonomy" id="29760"/>
    <lineage>
        <taxon>Eukaryota</taxon>
        <taxon>Viridiplantae</taxon>
        <taxon>Streptophyta</taxon>
        <taxon>Embryophyta</taxon>
        <taxon>Tracheophyta</taxon>
        <taxon>Spermatophyta</taxon>
        <taxon>Magnoliopsida</taxon>
        <taxon>eudicotyledons</taxon>
        <taxon>Gunneridae</taxon>
        <taxon>Pentapetalae</taxon>
        <taxon>rosids</taxon>
        <taxon>Vitales</taxon>
        <taxon>Vitaceae</taxon>
        <taxon>Viteae</taxon>
        <taxon>Vitis</taxon>
    </lineage>
</organism>
<dbReference type="Pfam" id="PF05922">
    <property type="entry name" value="Inhibitor_I9"/>
    <property type="match status" value="1"/>
</dbReference>
<dbReference type="OrthoDB" id="10256524at2759"/>
<proteinExistence type="predicted"/>
<feature type="chain" id="PRO_5033820445" description="Inhibitor I9 domain-containing protein" evidence="1">
    <location>
        <begin position="24"/>
        <end position="99"/>
    </location>
</feature>
<protein>
    <recommendedName>
        <fullName evidence="2">Inhibitor I9 domain-containing protein</fullName>
    </recommendedName>
</protein>
<sequence length="99" mass="10640">MASILQFFLSLCLLHLLISLSAASNENEIPKSYVVYMGKSSNNHGGEAEVAESSHLQLLSAIIPSSESERISLIHSYNHAFKGFSAMLTQGEASILSGN</sequence>
<comment type="caution">
    <text evidence="4">The sequence shown here is derived from an EMBL/GenBank/DDBJ whole genome shotgun (WGS) entry which is preliminary data.</text>
</comment>
<evidence type="ECO:0000313" key="4">
    <source>
        <dbReference type="EMBL" id="RVX06566.1"/>
    </source>
</evidence>
<dbReference type="Gene3D" id="3.30.70.80">
    <property type="entry name" value="Peptidase S8 propeptide/proteinase inhibitor I9"/>
    <property type="match status" value="1"/>
</dbReference>
<dbReference type="PANTHER" id="PTHR48222">
    <property type="entry name" value="PROTEINASE INHIBITOR, PROPEPTIDE"/>
    <property type="match status" value="1"/>
</dbReference>
<dbReference type="EMBL" id="QGNW01000050">
    <property type="protein sequence ID" value="RVX06566.1"/>
    <property type="molecule type" value="Genomic_DNA"/>
</dbReference>
<dbReference type="PANTHER" id="PTHR48222:SF4">
    <property type="entry name" value="PROTEINASE INHIBITOR, PROPEPTIDE"/>
    <property type="match status" value="1"/>
</dbReference>